<dbReference type="InterPro" id="IPR036249">
    <property type="entry name" value="Thioredoxin-like_sf"/>
</dbReference>
<evidence type="ECO:0000256" key="2">
    <source>
        <dbReference type="SAM" id="SignalP"/>
    </source>
</evidence>
<evidence type="ECO:0000259" key="3">
    <source>
        <dbReference type="PROSITE" id="PS51352"/>
    </source>
</evidence>
<comment type="function">
    <text evidence="1">May be required for disulfide bond formation in some proteins.</text>
</comment>
<dbReference type="InterPro" id="IPR013766">
    <property type="entry name" value="Thioredoxin_domain"/>
</dbReference>
<reference evidence="5" key="1">
    <citation type="submission" date="2016-10" db="EMBL/GenBank/DDBJ databases">
        <authorList>
            <person name="Varghese N."/>
            <person name="Submissions S."/>
        </authorList>
    </citation>
    <scope>NUCLEOTIDE SEQUENCE [LARGE SCALE GENOMIC DNA]</scope>
    <source>
        <strain evidence="5">JS21-1</strain>
    </source>
</reference>
<dbReference type="Gene3D" id="1.10.40.110">
    <property type="match status" value="1"/>
</dbReference>
<dbReference type="STRING" id="1855283.SAMN05216382_2717"/>
<dbReference type="OrthoDB" id="8478320at2"/>
<organism evidence="4 5">
    <name type="scientific">Sphingomonas palmae</name>
    <dbReference type="NCBI Taxonomy" id="1855283"/>
    <lineage>
        <taxon>Bacteria</taxon>
        <taxon>Pseudomonadati</taxon>
        <taxon>Pseudomonadota</taxon>
        <taxon>Alphaproteobacteria</taxon>
        <taxon>Sphingomonadales</taxon>
        <taxon>Sphingomonadaceae</taxon>
        <taxon>Sphingomonas</taxon>
    </lineage>
</organism>
<feature type="chain" id="PRO_5011657188" evidence="2">
    <location>
        <begin position="21"/>
        <end position="226"/>
    </location>
</feature>
<evidence type="ECO:0000256" key="1">
    <source>
        <dbReference type="ARBA" id="ARBA00003565"/>
    </source>
</evidence>
<dbReference type="PROSITE" id="PS51352">
    <property type="entry name" value="THIOREDOXIN_2"/>
    <property type="match status" value="1"/>
</dbReference>
<evidence type="ECO:0000313" key="5">
    <source>
        <dbReference type="Proteomes" id="UP000199214"/>
    </source>
</evidence>
<evidence type="ECO:0000313" key="4">
    <source>
        <dbReference type="EMBL" id="SEL81775.1"/>
    </source>
</evidence>
<accession>A0A1H7TB63</accession>
<dbReference type="RefSeq" id="WP_143051865.1">
    <property type="nucleotide sequence ID" value="NZ_FNZZ01000005.1"/>
</dbReference>
<dbReference type="InterPro" id="IPR012336">
    <property type="entry name" value="Thioredoxin-like_fold"/>
</dbReference>
<dbReference type="Proteomes" id="UP000199214">
    <property type="component" value="Unassembled WGS sequence"/>
</dbReference>
<keyword evidence="2" id="KW-0732">Signal</keyword>
<name>A0A1H7TB63_9SPHN</name>
<feature type="signal peptide" evidence="2">
    <location>
        <begin position="1"/>
        <end position="20"/>
    </location>
</feature>
<protein>
    <submittedName>
        <fullName evidence="4">Thioredoxin</fullName>
    </submittedName>
</protein>
<dbReference type="EMBL" id="FNZZ01000005">
    <property type="protein sequence ID" value="SEL81775.1"/>
    <property type="molecule type" value="Genomic_DNA"/>
</dbReference>
<dbReference type="AlphaFoldDB" id="A0A1H7TB63"/>
<dbReference type="Pfam" id="PF13462">
    <property type="entry name" value="Thioredoxin_4"/>
    <property type="match status" value="1"/>
</dbReference>
<gene>
    <name evidence="4" type="ORF">SAMN05216382_2717</name>
</gene>
<dbReference type="SUPFAM" id="SSF52833">
    <property type="entry name" value="Thioredoxin-like"/>
    <property type="match status" value="1"/>
</dbReference>
<proteinExistence type="predicted"/>
<feature type="domain" description="Thioredoxin" evidence="3">
    <location>
        <begin position="10"/>
        <end position="162"/>
    </location>
</feature>
<sequence>MKTLLPLLAATMLATAPAGAAPRPWTAVAAPVATGSYLIGNPKAKVRLVEILSYTCPHCAHFAAESEPSIKAMVRSGSLAVEVRNQLHDKTDLAAATLARCAGPKAFPAVHAAFLARQQDWITRAIDWDGANAARIATYPQTAQLRALADGAGLTAIAREAGVSAAAIDACFANENAMNAALKVSQSTEVAAGTPAFILNGKLIQTVTWAQLQPMLRAAGARGTSK</sequence>
<dbReference type="Gene3D" id="3.40.30.10">
    <property type="entry name" value="Glutaredoxin"/>
    <property type="match status" value="1"/>
</dbReference>
<keyword evidence="5" id="KW-1185">Reference proteome</keyword>